<evidence type="ECO:0000256" key="3">
    <source>
        <dbReference type="ARBA" id="ARBA00007955"/>
    </source>
</evidence>
<comment type="activity regulation">
    <text evidence="11">Feedback inhibited by histidine.</text>
</comment>
<evidence type="ECO:0000256" key="4">
    <source>
        <dbReference type="ARBA" id="ARBA00011946"/>
    </source>
</evidence>
<dbReference type="GO" id="GO:0003879">
    <property type="term" value="F:ATP phosphoribosyltransferase activity"/>
    <property type="evidence" value="ECO:0007669"/>
    <property type="project" value="UniProtKB-EC"/>
</dbReference>
<keyword evidence="15" id="KW-1185">Reference proteome</keyword>
<dbReference type="SUPFAM" id="SSF54913">
    <property type="entry name" value="GlnB-like"/>
    <property type="match status" value="1"/>
</dbReference>
<dbReference type="NCBIfam" id="TIGR00070">
    <property type="entry name" value="hisG"/>
    <property type="match status" value="1"/>
</dbReference>
<comment type="function">
    <text evidence="10 11">Catalyzes the condensation of ATP and 5-phosphoribose 1-diphosphate to form N'-(5'-phosphoribosyl)-ATP (PR-ATP). Has a crucial role in the pathway because the rate of histidine biosynthesis seems to be controlled primarily by regulation of HisG enzymatic activity.</text>
</comment>
<dbReference type="Gene3D" id="3.40.190.10">
    <property type="entry name" value="Periplasmic binding protein-like II"/>
    <property type="match status" value="2"/>
</dbReference>
<keyword evidence="11" id="KW-0460">Magnesium</keyword>
<dbReference type="RefSeq" id="WP_238746618.1">
    <property type="nucleotide sequence ID" value="NZ_JAKOOW010000022.1"/>
</dbReference>
<dbReference type="PROSITE" id="PS01316">
    <property type="entry name" value="ATP_P_PHORIBOSYLTR"/>
    <property type="match status" value="1"/>
</dbReference>
<comment type="pathway">
    <text evidence="2 11">Amino-acid biosynthesis; L-histidine biosynthesis; L-histidine from 5-phospho-alpha-D-ribose 1-diphosphate: step 1/9.</text>
</comment>
<keyword evidence="11" id="KW-0963">Cytoplasm</keyword>
<gene>
    <name evidence="11 14" type="primary">hisG</name>
    <name evidence="14" type="ORF">MB824_05560</name>
</gene>
<dbReference type="Pfam" id="PF01634">
    <property type="entry name" value="HisG"/>
    <property type="match status" value="1"/>
</dbReference>
<evidence type="ECO:0000259" key="13">
    <source>
        <dbReference type="Pfam" id="PF08029"/>
    </source>
</evidence>
<evidence type="ECO:0000256" key="10">
    <source>
        <dbReference type="ARBA" id="ARBA00024861"/>
    </source>
</evidence>
<evidence type="ECO:0000256" key="2">
    <source>
        <dbReference type="ARBA" id="ARBA00004667"/>
    </source>
</evidence>
<dbReference type="InterPro" id="IPR015867">
    <property type="entry name" value="N-reg_PII/ATP_PRibTrfase_C"/>
</dbReference>
<organism evidence="14 15">
    <name type="scientific">Kingella pumchi</name>
    <dbReference type="NCBI Taxonomy" id="2779506"/>
    <lineage>
        <taxon>Bacteria</taxon>
        <taxon>Pseudomonadati</taxon>
        <taxon>Pseudomonadota</taxon>
        <taxon>Betaproteobacteria</taxon>
        <taxon>Neisseriales</taxon>
        <taxon>Neisseriaceae</taxon>
        <taxon>Kingella</taxon>
    </lineage>
</organism>
<dbReference type="InterPro" id="IPR018198">
    <property type="entry name" value="ATP_PRibTrfase_CS"/>
</dbReference>
<keyword evidence="11" id="KW-0067">ATP-binding</keyword>
<sequence length="302" mass="32723">MTANPNSPRLRIAMQKSGRLSSESQSLLKQCGVKINFSGERLLAYAENLPIDILRVRDDDIPGLVFDGVVDWGILGENVLEEAELARLAAGETADYTLLRRLDFGGCRLALAIPRDETYRDAADLAGRRIATSYPQLLKRFMETCGIAYKTCLLGGAVEVAPRAGLADAVCDLVSSGATLEANGLREVETVYRSNACLIQRAGALAAETRALAARLLTRIQGVAQARESKYIMLHAPKDKVEAVVALLPGVENPTILPLTHDSSHVALHMVSQENLFWETMEQLKAVGASSILVLPIEKMLA</sequence>
<keyword evidence="7 11" id="KW-0328">Glycosyltransferase</keyword>
<protein>
    <recommendedName>
        <fullName evidence="5 11">ATP phosphoribosyltransferase</fullName>
        <shortName evidence="11">ATP-PRT</shortName>
        <shortName evidence="11">ATP-PRTase</shortName>
        <ecNumber evidence="4 11">2.4.2.17</ecNumber>
    </recommendedName>
</protein>
<dbReference type="InterPro" id="IPR001348">
    <property type="entry name" value="ATP_PRibTrfase_HisG"/>
</dbReference>
<evidence type="ECO:0000313" key="14">
    <source>
        <dbReference type="EMBL" id="MCG6503959.1"/>
    </source>
</evidence>
<keyword evidence="11" id="KW-0547">Nucleotide-binding</keyword>
<name>A0ABS9NMD7_9NEIS</name>
<evidence type="ECO:0000259" key="12">
    <source>
        <dbReference type="Pfam" id="PF01634"/>
    </source>
</evidence>
<reference evidence="14 15" key="1">
    <citation type="submission" date="2022-02" db="EMBL/GenBank/DDBJ databases">
        <title>Genome sequence data of Kingella unionensis sp. nov. strain CICC 24913 (CCUG 75125).</title>
        <authorList>
            <person name="Xiao M."/>
        </authorList>
    </citation>
    <scope>NUCLEOTIDE SEQUENCE [LARGE SCALE GENOMIC DNA]</scope>
    <source>
        <strain evidence="14 15">CICC 24913</strain>
    </source>
</reference>
<evidence type="ECO:0000256" key="11">
    <source>
        <dbReference type="HAMAP-Rule" id="MF_00079"/>
    </source>
</evidence>
<keyword evidence="6 11" id="KW-0028">Amino-acid biosynthesis</keyword>
<accession>A0ABS9NMD7</accession>
<dbReference type="PANTHER" id="PTHR21403:SF8">
    <property type="entry name" value="ATP PHOSPHORIBOSYLTRANSFERASE"/>
    <property type="match status" value="1"/>
</dbReference>
<evidence type="ECO:0000256" key="1">
    <source>
        <dbReference type="ARBA" id="ARBA00000915"/>
    </source>
</evidence>
<comment type="subcellular location">
    <subcellularLocation>
        <location evidence="11">Cytoplasm</location>
    </subcellularLocation>
</comment>
<feature type="domain" description="ATP phosphoribosyltransferase catalytic" evidence="12">
    <location>
        <begin position="57"/>
        <end position="222"/>
    </location>
</feature>
<dbReference type="InterPro" id="IPR011322">
    <property type="entry name" value="N-reg_PII-like_a/b"/>
</dbReference>
<dbReference type="InterPro" id="IPR013820">
    <property type="entry name" value="ATP_PRibTrfase_cat"/>
</dbReference>
<evidence type="ECO:0000256" key="9">
    <source>
        <dbReference type="ARBA" id="ARBA00023102"/>
    </source>
</evidence>
<feature type="domain" description="Histidine biosynthesis HisG C-terminal" evidence="13">
    <location>
        <begin position="226"/>
        <end position="299"/>
    </location>
</feature>
<dbReference type="NCBIfam" id="TIGR03455">
    <property type="entry name" value="HisG_C-term"/>
    <property type="match status" value="1"/>
</dbReference>
<dbReference type="InterPro" id="IPR020621">
    <property type="entry name" value="ATP-PRT_HisG_long"/>
</dbReference>
<dbReference type="EC" id="2.4.2.17" evidence="4 11"/>
<dbReference type="Proteomes" id="UP001298424">
    <property type="component" value="Unassembled WGS sequence"/>
</dbReference>
<evidence type="ECO:0000313" key="15">
    <source>
        <dbReference type="Proteomes" id="UP001298424"/>
    </source>
</evidence>
<proteinExistence type="inferred from homology"/>
<dbReference type="Pfam" id="PF08029">
    <property type="entry name" value="HisG_C"/>
    <property type="match status" value="1"/>
</dbReference>
<dbReference type="PANTHER" id="PTHR21403">
    <property type="entry name" value="ATP PHOSPHORIBOSYLTRANSFERASE ATP-PRTASE"/>
    <property type="match status" value="1"/>
</dbReference>
<dbReference type="HAMAP" id="MF_00079">
    <property type="entry name" value="HisG_Long"/>
    <property type="match status" value="1"/>
</dbReference>
<keyword evidence="8 11" id="KW-0808">Transferase</keyword>
<evidence type="ECO:0000256" key="7">
    <source>
        <dbReference type="ARBA" id="ARBA00022676"/>
    </source>
</evidence>
<keyword evidence="9 11" id="KW-0368">Histidine biosynthesis</keyword>
<dbReference type="InterPro" id="IPR013115">
    <property type="entry name" value="HisG_C"/>
</dbReference>
<dbReference type="SUPFAM" id="SSF53850">
    <property type="entry name" value="Periplasmic binding protein-like II"/>
    <property type="match status" value="1"/>
</dbReference>
<comment type="similarity">
    <text evidence="3 11">Belongs to the ATP phosphoribosyltransferase family. Long subfamily.</text>
</comment>
<evidence type="ECO:0000256" key="6">
    <source>
        <dbReference type="ARBA" id="ARBA00022605"/>
    </source>
</evidence>
<dbReference type="EMBL" id="JAKOOW010000022">
    <property type="protein sequence ID" value="MCG6503959.1"/>
    <property type="molecule type" value="Genomic_DNA"/>
</dbReference>
<evidence type="ECO:0000256" key="5">
    <source>
        <dbReference type="ARBA" id="ARBA00020998"/>
    </source>
</evidence>
<keyword evidence="11" id="KW-0479">Metal-binding</keyword>
<comment type="catalytic activity">
    <reaction evidence="1 11">
        <text>1-(5-phospho-beta-D-ribosyl)-ATP + diphosphate = 5-phospho-alpha-D-ribose 1-diphosphate + ATP</text>
        <dbReference type="Rhea" id="RHEA:18473"/>
        <dbReference type="ChEBI" id="CHEBI:30616"/>
        <dbReference type="ChEBI" id="CHEBI:33019"/>
        <dbReference type="ChEBI" id="CHEBI:58017"/>
        <dbReference type="ChEBI" id="CHEBI:73183"/>
        <dbReference type="EC" id="2.4.2.17"/>
    </reaction>
</comment>
<evidence type="ECO:0000256" key="8">
    <source>
        <dbReference type="ARBA" id="ARBA00022679"/>
    </source>
</evidence>
<comment type="caution">
    <text evidence="14">The sequence shown here is derived from an EMBL/GenBank/DDBJ whole genome shotgun (WGS) entry which is preliminary data.</text>
</comment>
<dbReference type="Gene3D" id="3.30.70.120">
    <property type="match status" value="1"/>
</dbReference>
<comment type="cofactor">
    <cofactor evidence="11">
        <name>Mg(2+)</name>
        <dbReference type="ChEBI" id="CHEBI:18420"/>
    </cofactor>
</comment>